<organism evidence="5 6">
    <name type="scientific">Conidiobolus coronatus (strain ATCC 28846 / CBS 209.66 / NRRL 28638)</name>
    <name type="common">Delacroixia coronata</name>
    <dbReference type="NCBI Taxonomy" id="796925"/>
    <lineage>
        <taxon>Eukaryota</taxon>
        <taxon>Fungi</taxon>
        <taxon>Fungi incertae sedis</taxon>
        <taxon>Zoopagomycota</taxon>
        <taxon>Entomophthoromycotina</taxon>
        <taxon>Entomophthoromycetes</taxon>
        <taxon>Entomophthorales</taxon>
        <taxon>Ancylistaceae</taxon>
        <taxon>Conidiobolus</taxon>
    </lineage>
</organism>
<dbReference type="InterPro" id="IPR006652">
    <property type="entry name" value="Kelch_1"/>
</dbReference>
<dbReference type="STRING" id="796925.A0A137PEA7"/>
<sequence length="553" mass="63083">MKISTILLSWTSIVNCWDSPSAFNHSKVFGTCIMTSTKLYYLADRSIDGQVQLNETNNLWSLDFQQDFNTDGRIWRRENYTGSLEPIENSRITTDKTERMFIITKKNVKTNETEMAVNMFSLKDSSWSIINSKNQAPTHYPETRVLYLGGKNKLLVIGGFNGDLKNGTNSLSIFDLTTHNWSLLPDMQPPRVNYTVNYINNTLYFLGGMNPLDRTLYPLTQITKFDMLKNQWASLQLDNNDPPPPRINHMSAVSYSNLYLYGGTDLNERTFFNGVYLLDFTKNKWLRSSTNDLEYEAPVTRGCLAGHANYLVIAYGYNQMGGAGTKLIDVTTWTIVNQYNSQLANNYISRMEELKKESSEFKLIGVVYWGVGIGLSMILAFILYRWYKFHNRKPKNIGKPIVWPQVNEKYQNYPAWFQKFVLPKALGTYPTMQLLPVWSEASTRLDTVSIKEGSTRNFSKLFRLSGLEPDKNELVYGITECIQPMKPPSAFHHGVVGYRAQEEPLEGATVFESNPNFSQLTSTDITLAIIPSANQNREISTKLSDDDDDDDGI</sequence>
<gene>
    <name evidence="5" type="ORF">CONCODRAFT_3691</name>
</gene>
<feature type="signal peptide" evidence="4">
    <location>
        <begin position="1"/>
        <end position="16"/>
    </location>
</feature>
<name>A0A137PEA7_CONC2</name>
<evidence type="ECO:0000256" key="3">
    <source>
        <dbReference type="SAM" id="Phobius"/>
    </source>
</evidence>
<feature type="transmembrane region" description="Helical" evidence="3">
    <location>
        <begin position="366"/>
        <end position="387"/>
    </location>
</feature>
<keyword evidence="1" id="KW-0880">Kelch repeat</keyword>
<protein>
    <submittedName>
        <fullName evidence="5">Galactose oxidase</fullName>
    </submittedName>
</protein>
<dbReference type="Pfam" id="PF24681">
    <property type="entry name" value="Kelch_KLHDC2_KLHL20_DRC7"/>
    <property type="match status" value="1"/>
</dbReference>
<dbReference type="InterPro" id="IPR015915">
    <property type="entry name" value="Kelch-typ_b-propeller"/>
</dbReference>
<keyword evidence="6" id="KW-1185">Reference proteome</keyword>
<dbReference type="Gene3D" id="2.120.10.80">
    <property type="entry name" value="Kelch-type beta propeller"/>
    <property type="match status" value="1"/>
</dbReference>
<reference evidence="5 6" key="1">
    <citation type="journal article" date="2015" name="Genome Biol. Evol.">
        <title>Phylogenomic analyses indicate that early fungi evolved digesting cell walls of algal ancestors of land plants.</title>
        <authorList>
            <person name="Chang Y."/>
            <person name="Wang S."/>
            <person name="Sekimoto S."/>
            <person name="Aerts A.L."/>
            <person name="Choi C."/>
            <person name="Clum A."/>
            <person name="LaButti K.M."/>
            <person name="Lindquist E.A."/>
            <person name="Yee Ngan C."/>
            <person name="Ohm R.A."/>
            <person name="Salamov A.A."/>
            <person name="Grigoriev I.V."/>
            <person name="Spatafora J.W."/>
            <person name="Berbee M.L."/>
        </authorList>
    </citation>
    <scope>NUCLEOTIDE SEQUENCE [LARGE SCALE GENOMIC DNA]</scope>
    <source>
        <strain evidence="5 6">NRRL 28638</strain>
    </source>
</reference>
<keyword evidence="3" id="KW-0472">Membrane</keyword>
<dbReference type="SUPFAM" id="SSF117281">
    <property type="entry name" value="Kelch motif"/>
    <property type="match status" value="1"/>
</dbReference>
<dbReference type="PANTHER" id="PTHR46093">
    <property type="entry name" value="ACYL-COA-BINDING DOMAIN-CONTAINING PROTEIN 5"/>
    <property type="match status" value="1"/>
</dbReference>
<evidence type="ECO:0000313" key="6">
    <source>
        <dbReference type="Proteomes" id="UP000070444"/>
    </source>
</evidence>
<dbReference type="EMBL" id="KQ964438">
    <property type="protein sequence ID" value="KXN73336.1"/>
    <property type="molecule type" value="Genomic_DNA"/>
</dbReference>
<evidence type="ECO:0000256" key="4">
    <source>
        <dbReference type="SAM" id="SignalP"/>
    </source>
</evidence>
<dbReference type="SMART" id="SM00612">
    <property type="entry name" value="Kelch"/>
    <property type="match status" value="1"/>
</dbReference>
<dbReference type="OrthoDB" id="432528at2759"/>
<dbReference type="AlphaFoldDB" id="A0A137PEA7"/>
<keyword evidence="3" id="KW-0812">Transmembrane</keyword>
<keyword evidence="3" id="KW-1133">Transmembrane helix</keyword>
<keyword evidence="4" id="KW-0732">Signal</keyword>
<accession>A0A137PEA7</accession>
<evidence type="ECO:0000256" key="2">
    <source>
        <dbReference type="ARBA" id="ARBA00022737"/>
    </source>
</evidence>
<dbReference type="Proteomes" id="UP000070444">
    <property type="component" value="Unassembled WGS sequence"/>
</dbReference>
<dbReference type="PANTHER" id="PTHR46093:SF18">
    <property type="entry name" value="FIBRONECTIN TYPE-III DOMAIN-CONTAINING PROTEIN"/>
    <property type="match status" value="1"/>
</dbReference>
<keyword evidence="2" id="KW-0677">Repeat</keyword>
<dbReference type="OMA" id="FMNESTI"/>
<evidence type="ECO:0000313" key="5">
    <source>
        <dbReference type="EMBL" id="KXN73336.1"/>
    </source>
</evidence>
<proteinExistence type="predicted"/>
<evidence type="ECO:0000256" key="1">
    <source>
        <dbReference type="ARBA" id="ARBA00022441"/>
    </source>
</evidence>
<feature type="chain" id="PRO_5007294819" evidence="4">
    <location>
        <begin position="17"/>
        <end position="553"/>
    </location>
</feature>